<sequence length="322" mass="34339">MAAAAGVALAGIGIPVVRWAKYLFEKKEQVFTASVPGYDRDMLGALLNGFRELGVTPEEIRGKRVLLKPNLVEPHTGAGQINTHPLFLRACIEAFLTLGAASVAVGEGPGHRRDTYHCLETTGVGDILQEDHIAFADFNFSPFRATPNPANRSTLGDLFLPDPLLAADLVVSVAKMKTHHLAGVTLTMKNLFGVMPGSVYGWPKNVLHHAGIINSILDINATVKPAFAIVDGIVGMEGDGPIMGTPVQSGLVVMGRNPAAVDSTCARLMGIDPLKIPYIAAASGWLGTAAERNIEQRGEAIAAHRRDFQLIDTIEAQQGIRL</sequence>
<feature type="domain" description="DUF362" evidence="1">
    <location>
        <begin position="65"/>
        <end position="267"/>
    </location>
</feature>
<gene>
    <name evidence="2" type="ORF">GM415_09215</name>
</gene>
<dbReference type="KEGG" id="psel:GM415_09215"/>
<accession>A0A6I6JLF3</accession>
<dbReference type="InterPro" id="IPR007160">
    <property type="entry name" value="DUF362"/>
</dbReference>
<name>A0A6I6JLF3_9BACT</name>
<proteinExistence type="predicted"/>
<dbReference type="Pfam" id="PF04015">
    <property type="entry name" value="DUF362"/>
    <property type="match status" value="1"/>
</dbReference>
<evidence type="ECO:0000259" key="1">
    <source>
        <dbReference type="Pfam" id="PF04015"/>
    </source>
</evidence>
<protein>
    <submittedName>
        <fullName evidence="2">DUF362 domain-containing protein</fullName>
    </submittedName>
</protein>
<keyword evidence="3" id="KW-1185">Reference proteome</keyword>
<evidence type="ECO:0000313" key="2">
    <source>
        <dbReference type="EMBL" id="QGY42029.1"/>
    </source>
</evidence>
<organism evidence="2 3">
    <name type="scientific">Pseudodesulfovibrio cashew</name>
    <dbReference type="NCBI Taxonomy" id="2678688"/>
    <lineage>
        <taxon>Bacteria</taxon>
        <taxon>Pseudomonadati</taxon>
        <taxon>Thermodesulfobacteriota</taxon>
        <taxon>Desulfovibrionia</taxon>
        <taxon>Desulfovibrionales</taxon>
        <taxon>Desulfovibrionaceae</taxon>
    </lineage>
</organism>
<dbReference type="EMBL" id="CP046400">
    <property type="protein sequence ID" value="QGY42029.1"/>
    <property type="molecule type" value="Genomic_DNA"/>
</dbReference>
<dbReference type="AlphaFoldDB" id="A0A6I6JLF3"/>
<reference evidence="2 3" key="1">
    <citation type="submission" date="2019-11" db="EMBL/GenBank/DDBJ databases">
        <authorList>
            <person name="Zheng R.K."/>
            <person name="Sun C.M."/>
        </authorList>
    </citation>
    <scope>NUCLEOTIDE SEQUENCE [LARGE SCALE GENOMIC DNA]</scope>
    <source>
        <strain evidence="2 3">SRB007</strain>
    </source>
</reference>
<evidence type="ECO:0000313" key="3">
    <source>
        <dbReference type="Proteomes" id="UP000428328"/>
    </source>
</evidence>
<dbReference type="Proteomes" id="UP000428328">
    <property type="component" value="Chromosome"/>
</dbReference>